<proteinExistence type="predicted"/>
<geneLocation type="plasmid" evidence="1 2">
    <name>plasmI</name>
</geneLocation>
<evidence type="ECO:0000313" key="1">
    <source>
        <dbReference type="EMBL" id="CAZ15912.1"/>
    </source>
</evidence>
<dbReference type="Proteomes" id="UP000001890">
    <property type="component" value="Plasmid plasmI"/>
</dbReference>
<organism evidence="2">
    <name type="scientific">Xanthomonas albilineans (strain GPE PC73 / CFBP 7063)</name>
    <dbReference type="NCBI Taxonomy" id="380358"/>
    <lineage>
        <taxon>Bacteria</taxon>
        <taxon>Pseudomonadati</taxon>
        <taxon>Pseudomonadota</taxon>
        <taxon>Gammaproteobacteria</taxon>
        <taxon>Lysobacterales</taxon>
        <taxon>Lysobacteraceae</taxon>
        <taxon>Xanthomonas</taxon>
    </lineage>
</organism>
<reference evidence="2" key="1">
    <citation type="journal article" date="2009" name="BMC Genomics">
        <title>The complete genome sequence of Xanthomonas albilineans provides new insights into the reductive genome evolution of the xylem-limited Xanthomonadaceae.</title>
        <authorList>
            <person name="Pieretti I."/>
            <person name="Royer M."/>
            <person name="Barbe V."/>
            <person name="Carrere S."/>
            <person name="Koebnik R."/>
            <person name="Cociancich S."/>
            <person name="Couloux A."/>
            <person name="Darrasse A."/>
            <person name="Gouzy J."/>
            <person name="Jacques M.A."/>
            <person name="Lauber E."/>
            <person name="Manceau C."/>
            <person name="Mangenot S."/>
            <person name="Poussier S."/>
            <person name="Segurens B."/>
            <person name="Szurek B."/>
            <person name="Verdier V."/>
            <person name="Arlat M."/>
            <person name="Rott P."/>
        </authorList>
    </citation>
    <scope>NUCLEOTIDE SEQUENCE [LARGE SCALE GENOMIC DNA]</scope>
    <source>
        <strain evidence="2">GPE PC73 / CFBP 7063</strain>
        <plasmid evidence="2">Plasmid plasmI</plasmid>
    </source>
</reference>
<evidence type="ECO:0000313" key="2">
    <source>
        <dbReference type="Proteomes" id="UP000001890"/>
    </source>
</evidence>
<protein>
    <submittedName>
        <fullName evidence="1">Uncharacterized protein</fullName>
    </submittedName>
</protein>
<accession>D6CKC3</accession>
<keyword evidence="1" id="KW-0614">Plasmid</keyword>
<keyword evidence="2" id="KW-1185">Reference proteome</keyword>
<dbReference type="AlphaFoldDB" id="D6CKC3"/>
<name>D6CKC3_XANAP</name>
<sequence length="55" mass="6103">MAPTRSKIPMPVLHTLAKAMSLMEYVCATSDDIDLVTRSEQLHGLIDDALFFHGD</sequence>
<dbReference type="KEGG" id="xal:XALp_3193"/>
<gene>
    <name evidence="1" type="ordered locus">XALp_3193</name>
</gene>
<dbReference type="EMBL" id="FP340279">
    <property type="protein sequence ID" value="CAZ15912.1"/>
    <property type="molecule type" value="Genomic_DNA"/>
</dbReference>